<evidence type="ECO:0000259" key="4">
    <source>
        <dbReference type="Pfam" id="PF14257"/>
    </source>
</evidence>
<evidence type="ECO:0000256" key="2">
    <source>
        <dbReference type="SAM" id="Phobius"/>
    </source>
</evidence>
<keyword evidence="2" id="KW-0472">Membrane</keyword>
<feature type="compositionally biased region" description="Low complexity" evidence="1">
    <location>
        <begin position="292"/>
        <end position="335"/>
    </location>
</feature>
<protein>
    <submittedName>
        <fullName evidence="5">DUF4349 domain-containing protein</fullName>
    </submittedName>
</protein>
<feature type="region of interest" description="Disordered" evidence="1">
    <location>
        <begin position="21"/>
        <end position="43"/>
    </location>
</feature>
<name>A0ABW7TNB5_9NOCA</name>
<dbReference type="PROSITE" id="PS51257">
    <property type="entry name" value="PROKAR_LIPOPROTEIN"/>
    <property type="match status" value="1"/>
</dbReference>
<keyword evidence="6" id="KW-1185">Reference proteome</keyword>
<comment type="caution">
    <text evidence="5">The sequence shown here is derived from an EMBL/GenBank/DDBJ whole genome shotgun (WGS) entry which is preliminary data.</text>
</comment>
<keyword evidence="2" id="KW-1133">Transmembrane helix</keyword>
<feature type="transmembrane region" description="Helical" evidence="2">
    <location>
        <begin position="262"/>
        <end position="283"/>
    </location>
</feature>
<dbReference type="RefSeq" id="WP_051157151.1">
    <property type="nucleotide sequence ID" value="NZ_JBIRUQ010000004.1"/>
</dbReference>
<reference evidence="5 6" key="1">
    <citation type="submission" date="2024-10" db="EMBL/GenBank/DDBJ databases">
        <title>The Natural Products Discovery Center: Release of the First 8490 Sequenced Strains for Exploring Actinobacteria Biosynthetic Diversity.</title>
        <authorList>
            <person name="Kalkreuter E."/>
            <person name="Kautsar S.A."/>
            <person name="Yang D."/>
            <person name="Bader C.D."/>
            <person name="Teijaro C.N."/>
            <person name="Fluegel L."/>
            <person name="Davis C.M."/>
            <person name="Simpson J.R."/>
            <person name="Lauterbach L."/>
            <person name="Steele A.D."/>
            <person name="Gui C."/>
            <person name="Meng S."/>
            <person name="Li G."/>
            <person name="Viehrig K."/>
            <person name="Ye F."/>
            <person name="Su P."/>
            <person name="Kiefer A.F."/>
            <person name="Nichols A."/>
            <person name="Cepeda A.J."/>
            <person name="Yan W."/>
            <person name="Fan B."/>
            <person name="Jiang Y."/>
            <person name="Adhikari A."/>
            <person name="Zheng C.-J."/>
            <person name="Schuster L."/>
            <person name="Cowan T.M."/>
            <person name="Smanski M.J."/>
            <person name="Chevrette M.G."/>
            <person name="De Carvalho L.P.S."/>
            <person name="Shen B."/>
        </authorList>
    </citation>
    <scope>NUCLEOTIDE SEQUENCE [LARGE SCALE GENOMIC DNA]</scope>
    <source>
        <strain evidence="5 6">NPDC020568</strain>
    </source>
</reference>
<dbReference type="InterPro" id="IPR025645">
    <property type="entry name" value="DUF4349"/>
</dbReference>
<feature type="chain" id="PRO_5047267514" evidence="3">
    <location>
        <begin position="20"/>
        <end position="358"/>
    </location>
</feature>
<gene>
    <name evidence="5" type="ORF">ACH4WX_17490</name>
</gene>
<feature type="region of interest" description="Disordered" evidence="1">
    <location>
        <begin position="290"/>
        <end position="358"/>
    </location>
</feature>
<keyword evidence="3" id="KW-0732">Signal</keyword>
<evidence type="ECO:0000313" key="5">
    <source>
        <dbReference type="EMBL" id="MFI1462512.1"/>
    </source>
</evidence>
<evidence type="ECO:0000256" key="1">
    <source>
        <dbReference type="SAM" id="MobiDB-lite"/>
    </source>
</evidence>
<keyword evidence="2" id="KW-0812">Transmembrane</keyword>
<accession>A0ABW7TNB5</accession>
<dbReference type="Proteomes" id="UP001611263">
    <property type="component" value="Unassembled WGS sequence"/>
</dbReference>
<feature type="compositionally biased region" description="Gly residues" evidence="1">
    <location>
        <begin position="347"/>
        <end position="358"/>
    </location>
</feature>
<feature type="signal peptide" evidence="3">
    <location>
        <begin position="1"/>
        <end position="19"/>
    </location>
</feature>
<feature type="domain" description="DUF4349" evidence="4">
    <location>
        <begin position="68"/>
        <end position="276"/>
    </location>
</feature>
<proteinExistence type="predicted"/>
<dbReference type="Pfam" id="PF14257">
    <property type="entry name" value="DUF4349"/>
    <property type="match status" value="1"/>
</dbReference>
<evidence type="ECO:0000256" key="3">
    <source>
        <dbReference type="SAM" id="SignalP"/>
    </source>
</evidence>
<dbReference type="GeneID" id="93503742"/>
<sequence length="358" mass="36859">MRKLGVLIVVLCGSVLLTGCGGGSDSTTDAPASMEGGAPAATPGFRIQQAPAREQAPAPDNGPQVTDRKEVVTGTVDLTAGDPIAAAQTLTDRVVRLDGRIDQRTENPGTEDDDPHANLVIRIPAGETDAFIDGLGEVGEVTEISTNRDDVTLQWQDLDARITALRASVDRLRDLMARAANTADLIAAEEALADRQAELDSLTGQRRYLDDQITLSTLTIDISTTAEKKGDTGPANFWDGVVDGWNSLIDWLKNAVVFAGQALPWLGFLAVLGAVVAAVVGLFRGRRRRTHTTAAGTPPAGSARTATPDATAAPADESGTAGRPAASAAEPGAAADKSVRSTDKSGGSAGDSGGSAGE</sequence>
<evidence type="ECO:0000313" key="6">
    <source>
        <dbReference type="Proteomes" id="UP001611263"/>
    </source>
</evidence>
<organism evidence="5 6">
    <name type="scientific">Nocardia carnea</name>
    <dbReference type="NCBI Taxonomy" id="37328"/>
    <lineage>
        <taxon>Bacteria</taxon>
        <taxon>Bacillati</taxon>
        <taxon>Actinomycetota</taxon>
        <taxon>Actinomycetes</taxon>
        <taxon>Mycobacteriales</taxon>
        <taxon>Nocardiaceae</taxon>
        <taxon>Nocardia</taxon>
    </lineage>
</organism>
<dbReference type="EMBL" id="JBIRUQ010000004">
    <property type="protein sequence ID" value="MFI1462512.1"/>
    <property type="molecule type" value="Genomic_DNA"/>
</dbReference>